<dbReference type="Proteomes" id="UP001295469">
    <property type="component" value="Chromosome C04"/>
</dbReference>
<comment type="pathway">
    <text evidence="1">Amine and polyamine biosynthesis; S-adenosylmethioninamine biosynthesis; S-adenosylmethioninamine from S-adenosyl-L-methionine: step 1/1.</text>
</comment>
<gene>
    <name evidence="6" type="ORF">DARMORV10_C04P13050.1</name>
</gene>
<dbReference type="SUPFAM" id="SSF56276">
    <property type="entry name" value="S-adenosylmethionine decarboxylase"/>
    <property type="match status" value="1"/>
</dbReference>
<dbReference type="AlphaFoldDB" id="A0A816J777"/>
<dbReference type="UniPathway" id="UPA00331">
    <property type="reaction ID" value="UER00451"/>
</dbReference>
<keyword evidence="5" id="KW-0472">Membrane</keyword>
<dbReference type="GO" id="GO:0008295">
    <property type="term" value="P:spermidine biosynthetic process"/>
    <property type="evidence" value="ECO:0007669"/>
    <property type="project" value="UniProtKB-KW"/>
</dbReference>
<dbReference type="InterPro" id="IPR016067">
    <property type="entry name" value="S-AdoMet_deCO2ase_core"/>
</dbReference>
<sequence>MRLKSTMRLLLRNKKIFKVTFRRDGGSKARQVWRLEEEDDGFRFRKRKLTASWMKKKNHGWKNTKTKVVVRPVDEEDNEVVANHEALFRHVDKKYNRSIVELGLTLVLIVFSVVVLEAWRRRHSNVSVDTVTTTLEGPTSLKQPISYQKAGRYFSLCSGTDLCPGKILPSSRFPFSFILTTEDGFSYCSFQAVGYDFNTIQLVRRVLSCFDPNKFFVGCRSERVPAGN</sequence>
<organism evidence="6">
    <name type="scientific">Brassica napus</name>
    <name type="common">Rape</name>
    <dbReference type="NCBI Taxonomy" id="3708"/>
    <lineage>
        <taxon>Eukaryota</taxon>
        <taxon>Viridiplantae</taxon>
        <taxon>Streptophyta</taxon>
        <taxon>Embryophyta</taxon>
        <taxon>Tracheophyta</taxon>
        <taxon>Spermatophyta</taxon>
        <taxon>Magnoliopsida</taxon>
        <taxon>eudicotyledons</taxon>
        <taxon>Gunneridae</taxon>
        <taxon>Pentapetalae</taxon>
        <taxon>rosids</taxon>
        <taxon>malvids</taxon>
        <taxon>Brassicales</taxon>
        <taxon>Brassicaceae</taxon>
        <taxon>Brassiceae</taxon>
        <taxon>Brassica</taxon>
    </lineage>
</organism>
<name>A0A816J777_BRANA</name>
<proteinExistence type="inferred from homology"/>
<evidence type="ECO:0000256" key="3">
    <source>
        <dbReference type="ARBA" id="ARBA00023066"/>
    </source>
</evidence>
<keyword evidence="4" id="KW-0620">Polyamine biosynthesis</keyword>
<keyword evidence="5" id="KW-1133">Transmembrane helix</keyword>
<dbReference type="Gene3D" id="3.60.90.10">
    <property type="entry name" value="S-adenosylmethionine decarboxylase"/>
    <property type="match status" value="1"/>
</dbReference>
<dbReference type="InterPro" id="IPR048283">
    <property type="entry name" value="AdoMetDC-like"/>
</dbReference>
<accession>A0A816J777</accession>
<comment type="similarity">
    <text evidence="2">Belongs to the eukaryotic AdoMetDC family.</text>
</comment>
<feature type="transmembrane region" description="Helical" evidence="5">
    <location>
        <begin position="99"/>
        <end position="119"/>
    </location>
</feature>
<evidence type="ECO:0000313" key="6">
    <source>
        <dbReference type="EMBL" id="CAF1816677.1"/>
    </source>
</evidence>
<keyword evidence="3" id="KW-0745">Spermidine biosynthesis</keyword>
<protein>
    <submittedName>
        <fullName evidence="6">(rape) hypothetical protein</fullName>
    </submittedName>
</protein>
<dbReference type="GO" id="GO:0004014">
    <property type="term" value="F:adenosylmethionine decarboxylase activity"/>
    <property type="evidence" value="ECO:0007669"/>
    <property type="project" value="InterPro"/>
</dbReference>
<keyword evidence="5" id="KW-0812">Transmembrane</keyword>
<evidence type="ECO:0000256" key="5">
    <source>
        <dbReference type="SAM" id="Phobius"/>
    </source>
</evidence>
<dbReference type="EMBL" id="HG994368">
    <property type="protein sequence ID" value="CAF1816677.1"/>
    <property type="molecule type" value="Genomic_DNA"/>
</dbReference>
<evidence type="ECO:0000256" key="4">
    <source>
        <dbReference type="ARBA" id="ARBA00023115"/>
    </source>
</evidence>
<reference evidence="6" key="1">
    <citation type="submission" date="2021-01" db="EMBL/GenBank/DDBJ databases">
        <authorList>
            <consortium name="Genoscope - CEA"/>
            <person name="William W."/>
        </authorList>
    </citation>
    <scope>NUCLEOTIDE SEQUENCE</scope>
</reference>
<evidence type="ECO:0000256" key="1">
    <source>
        <dbReference type="ARBA" id="ARBA00004911"/>
    </source>
</evidence>
<dbReference type="Pfam" id="PF01536">
    <property type="entry name" value="SAM_decarbox"/>
    <property type="match status" value="1"/>
</dbReference>
<evidence type="ECO:0000256" key="2">
    <source>
        <dbReference type="ARBA" id="ARBA00008466"/>
    </source>
</evidence>